<dbReference type="Gene3D" id="4.10.60.10">
    <property type="entry name" value="Zinc finger, CCHC-type"/>
    <property type="match status" value="1"/>
</dbReference>
<feature type="region of interest" description="Disordered" evidence="2">
    <location>
        <begin position="539"/>
        <end position="567"/>
    </location>
</feature>
<dbReference type="Proteomes" id="UP000324897">
    <property type="component" value="Unassembled WGS sequence"/>
</dbReference>
<dbReference type="Gramene" id="TVU05367">
    <property type="protein sequence ID" value="TVU05367"/>
    <property type="gene ID" value="EJB05_48526"/>
</dbReference>
<evidence type="ECO:0000313" key="4">
    <source>
        <dbReference type="EMBL" id="TVU05367.1"/>
    </source>
</evidence>
<dbReference type="PANTHER" id="PTHR33170">
    <property type="entry name" value="DUF4283 DOMAIN-CONTAINING PROTEIN-RELATED"/>
    <property type="match status" value="1"/>
</dbReference>
<evidence type="ECO:0000259" key="3">
    <source>
        <dbReference type="PROSITE" id="PS50158"/>
    </source>
</evidence>
<feature type="region of interest" description="Disordered" evidence="2">
    <location>
        <begin position="817"/>
        <end position="843"/>
    </location>
</feature>
<feature type="region of interest" description="Disordered" evidence="2">
    <location>
        <begin position="1"/>
        <end position="27"/>
    </location>
</feature>
<comment type="caution">
    <text evidence="4">The sequence shown here is derived from an EMBL/GenBank/DDBJ whole genome shotgun (WGS) entry which is preliminary data.</text>
</comment>
<dbReference type="GO" id="GO:0003676">
    <property type="term" value="F:nucleic acid binding"/>
    <property type="evidence" value="ECO:0007669"/>
    <property type="project" value="InterPro"/>
</dbReference>
<dbReference type="EMBL" id="RWGY01000051">
    <property type="protein sequence ID" value="TVU05367.1"/>
    <property type="molecule type" value="Genomic_DNA"/>
</dbReference>
<proteinExistence type="predicted"/>
<dbReference type="Pfam" id="PF00098">
    <property type="entry name" value="zf-CCHC"/>
    <property type="match status" value="1"/>
</dbReference>
<name>A0A5J9T2F3_9POAL</name>
<dbReference type="OrthoDB" id="695245at2759"/>
<gene>
    <name evidence="4" type="ORF">EJB05_48526</name>
</gene>
<dbReference type="GO" id="GO:0008270">
    <property type="term" value="F:zinc ion binding"/>
    <property type="evidence" value="ECO:0007669"/>
    <property type="project" value="UniProtKB-KW"/>
</dbReference>
<feature type="non-terminal residue" evidence="4">
    <location>
        <position position="1"/>
    </location>
</feature>
<dbReference type="InterPro" id="IPR036875">
    <property type="entry name" value="Znf_CCHC_sf"/>
</dbReference>
<keyword evidence="5" id="KW-1185">Reference proteome</keyword>
<protein>
    <recommendedName>
        <fullName evidence="3">CCHC-type domain-containing protein</fullName>
    </recommendedName>
</protein>
<dbReference type="PROSITE" id="PS50158">
    <property type="entry name" value="ZF_CCHC"/>
    <property type="match status" value="1"/>
</dbReference>
<dbReference type="InterPro" id="IPR001878">
    <property type="entry name" value="Znf_CCHC"/>
</dbReference>
<dbReference type="PANTHER" id="PTHR33170:SF22">
    <property type="entry name" value="OS10G0417100 PROTEIN"/>
    <property type="match status" value="1"/>
</dbReference>
<evidence type="ECO:0000256" key="2">
    <source>
        <dbReference type="SAM" id="MobiDB-lite"/>
    </source>
</evidence>
<keyword evidence="1" id="KW-0862">Zinc</keyword>
<accession>A0A5J9T2F3</accession>
<evidence type="ECO:0000256" key="1">
    <source>
        <dbReference type="PROSITE-ProRule" id="PRU00047"/>
    </source>
</evidence>
<feature type="region of interest" description="Disordered" evidence="2">
    <location>
        <begin position="204"/>
        <end position="224"/>
    </location>
</feature>
<feature type="region of interest" description="Disordered" evidence="2">
    <location>
        <begin position="264"/>
        <end position="288"/>
    </location>
</feature>
<evidence type="ECO:0000313" key="5">
    <source>
        <dbReference type="Proteomes" id="UP000324897"/>
    </source>
</evidence>
<feature type="compositionally biased region" description="Basic and acidic residues" evidence="2">
    <location>
        <begin position="272"/>
        <end position="283"/>
    </location>
</feature>
<organism evidence="4 5">
    <name type="scientific">Eragrostis curvula</name>
    <name type="common">weeping love grass</name>
    <dbReference type="NCBI Taxonomy" id="38414"/>
    <lineage>
        <taxon>Eukaryota</taxon>
        <taxon>Viridiplantae</taxon>
        <taxon>Streptophyta</taxon>
        <taxon>Embryophyta</taxon>
        <taxon>Tracheophyta</taxon>
        <taxon>Spermatophyta</taxon>
        <taxon>Magnoliopsida</taxon>
        <taxon>Liliopsida</taxon>
        <taxon>Poales</taxon>
        <taxon>Poaceae</taxon>
        <taxon>PACMAD clade</taxon>
        <taxon>Chloridoideae</taxon>
        <taxon>Eragrostideae</taxon>
        <taxon>Eragrostidinae</taxon>
        <taxon>Eragrostis</taxon>
    </lineage>
</organism>
<dbReference type="SMART" id="SM00343">
    <property type="entry name" value="ZnF_C2HC"/>
    <property type="match status" value="2"/>
</dbReference>
<dbReference type="AlphaFoldDB" id="A0A5J9T2F3"/>
<reference evidence="4 5" key="1">
    <citation type="journal article" date="2019" name="Sci. Rep.">
        <title>A high-quality genome of Eragrostis curvula grass provides insights into Poaceae evolution and supports new strategies to enhance forage quality.</title>
        <authorList>
            <person name="Carballo J."/>
            <person name="Santos B.A.C.M."/>
            <person name="Zappacosta D."/>
            <person name="Garbus I."/>
            <person name="Selva J.P."/>
            <person name="Gallo C.A."/>
            <person name="Diaz A."/>
            <person name="Albertini E."/>
            <person name="Caccamo M."/>
            <person name="Echenique V."/>
        </authorList>
    </citation>
    <scope>NUCLEOTIDE SEQUENCE [LARGE SCALE GENOMIC DNA]</scope>
    <source>
        <strain evidence="5">cv. Victoria</strain>
        <tissue evidence="4">Leaf</tissue>
    </source>
</reference>
<feature type="compositionally biased region" description="Polar residues" evidence="2">
    <location>
        <begin position="539"/>
        <end position="550"/>
    </location>
</feature>
<feature type="domain" description="CCHC-type" evidence="3">
    <location>
        <begin position="298"/>
        <end position="313"/>
    </location>
</feature>
<keyword evidence="1" id="KW-0479">Metal-binding</keyword>
<keyword evidence="1" id="KW-0863">Zinc-finger</keyword>
<sequence length="843" mass="94573">MACLSPLATPGHGSDPPPASSPELVTEMLPPRVREQVPCPNQRIGYSVASVERCGARDRGGSKIEWPPLLELGGPDSEGRIRHPSKVRPHPPLENSPGICGVVPERAGGDADLGFRFPPPVPPLPPNRTTTRYFGHFWGKGCWSGENGVTRSFAQVVRSRSAPVVMVAGMESRGWGRDGFGAGRQGRGVGRTAGRQDYTWRREQEWVKKDEGQNPDRGTDFPDRDRWERRDLDVEEKKIEEMQIEEVKEKSKWSHREEMMEGKRQWSYQEEGSSKQIEHKRGEVSSSSSIPNPPLIECYRCGDKGHVAQNCTKPRRCDRCGSFNHVTEHCKSKKLWEYVAPLCATQVEGQSFFCIPDCPSDNTLKERSNTAIVTVVSGEVTARQLELEFKSILSGNVWRWTARPAGPNKFTVRFPNSQLIKDWGHFKPLGMRTTNAQIAIDPWNPSIGAKAEMQQAWFRVRGIPFDKRSALTLAYVGSLVGATTEIDEKSLSRLDYVRMKICCRDVTLVPPSAEGAIIPYMYTFFYEREINIPIQNPTETSQIHVSSSEPSPKKPRTEQGGKSAPAKMYGKNCTGKIQYDAQKGYSREGSEKEKVKAVIPDVENNMEENVEVNSTDTDDDDDLLSEEFGIDFGKGEEASSSKQQVGLVKCAEISPLKPDVMGDILGQSTNLPQVQDEDHDDNDRTMDKQKAVEDSITEAQKITITRQSERLQQQLLQVYNNEPPKKRNLEGTNLNDHNSFSVLSNPEISLIASNMGIVVNLDQFDTIDLMKDLEVARHAIKNKKDNEANPENVEVIEMQADSGPNSGMPLLLEWENEDSEEESFTLVTSRKKKRNLMEKERNL</sequence>
<dbReference type="SUPFAM" id="SSF57756">
    <property type="entry name" value="Retrovirus zinc finger-like domains"/>
    <property type="match status" value="1"/>
</dbReference>